<dbReference type="PROSITE" id="PS00941">
    <property type="entry name" value="CARBOXYLESTERASE_B_2"/>
    <property type="match status" value="1"/>
</dbReference>
<dbReference type="InterPro" id="IPR002018">
    <property type="entry name" value="CarbesteraseB"/>
</dbReference>
<proteinExistence type="predicted"/>
<dbReference type="Pfam" id="PF00135">
    <property type="entry name" value="COesterase"/>
    <property type="match status" value="1"/>
</dbReference>
<keyword evidence="1" id="KW-0732">Signal</keyword>
<sequence length="592" mass="67358">MAATSHLVLWMLFVVTVIPLTNGLPADLIVDTTHGKLQGFELDESYAFWGIPFAQPPVGNLRLRDPQPPESWADVRNATEHSDGCMQRCHEPPPACPVNWSEDCLYLDVWIPKTGRNDYPVLVFMHGGAFRDGSGGALLYDSRFLSKESDAIIITINYRMEAFGFVFLGNVFDPATQQEENIVNLGLKDQQMAFKWAKDNIQNFDGDSSKITISGQSAGAQSVGVHLLMESSRDLFDQALMFSNPYTLPYKTLEDGVKLGTSVASYIGCDDVFDLDCWRAASADDLLDASRLATNAIFNRDELLQIFEPWGPGVGPTTEIPEEIVEAYQNGMTQQKPTMLGTVREEGRLYIFLLFRNRLGNLQYRLFLRALMGDIYRDLINLYPTENTRDADQREILSYLATDYVFHCSSVNVTRAMSEHGYSNYYHYIFDSAFSFKEQWTDDFWMCWDHVCHGGDLAYVFRTAPLGGAQYTDDEVILMDHMSAYISNFLHTGNPNTHGTEELKQKHANLPGRRPYWPRMTEKPNNYYSMYYSRCGGNTVVNNYRRQYCDLFDGFGYYKVPRLNSIEAELFLDPEVNENREKRSASGDCNCP</sequence>
<feature type="domain" description="Carboxylesterase type B" evidence="2">
    <location>
        <begin position="27"/>
        <end position="550"/>
    </location>
</feature>
<dbReference type="SUPFAM" id="SSF53474">
    <property type="entry name" value="alpha/beta-Hydrolases"/>
    <property type="match status" value="1"/>
</dbReference>
<evidence type="ECO:0000259" key="2">
    <source>
        <dbReference type="Pfam" id="PF00135"/>
    </source>
</evidence>
<evidence type="ECO:0000313" key="3">
    <source>
        <dbReference type="EMBL" id="PIK35114.1"/>
    </source>
</evidence>
<feature type="chain" id="PRO_5013768851" evidence="1">
    <location>
        <begin position="24"/>
        <end position="592"/>
    </location>
</feature>
<organism evidence="3 4">
    <name type="scientific">Stichopus japonicus</name>
    <name type="common">Sea cucumber</name>
    <dbReference type="NCBI Taxonomy" id="307972"/>
    <lineage>
        <taxon>Eukaryota</taxon>
        <taxon>Metazoa</taxon>
        <taxon>Echinodermata</taxon>
        <taxon>Eleutherozoa</taxon>
        <taxon>Echinozoa</taxon>
        <taxon>Holothuroidea</taxon>
        <taxon>Aspidochirotacea</taxon>
        <taxon>Aspidochirotida</taxon>
        <taxon>Stichopodidae</taxon>
        <taxon>Apostichopus</taxon>
    </lineage>
</organism>
<feature type="signal peptide" evidence="1">
    <location>
        <begin position="1"/>
        <end position="23"/>
    </location>
</feature>
<protein>
    <submittedName>
        <fullName evidence="3">Putative cAMP-regulated D2 protein-like</fullName>
    </submittedName>
</protein>
<dbReference type="AlphaFoldDB" id="A0A2G8JH73"/>
<dbReference type="OrthoDB" id="3200163at2759"/>
<dbReference type="Proteomes" id="UP000230750">
    <property type="component" value="Unassembled WGS sequence"/>
</dbReference>
<reference evidence="3 4" key="1">
    <citation type="journal article" date="2017" name="PLoS Biol.">
        <title>The sea cucumber genome provides insights into morphological evolution and visceral regeneration.</title>
        <authorList>
            <person name="Zhang X."/>
            <person name="Sun L."/>
            <person name="Yuan J."/>
            <person name="Sun Y."/>
            <person name="Gao Y."/>
            <person name="Zhang L."/>
            <person name="Li S."/>
            <person name="Dai H."/>
            <person name="Hamel J.F."/>
            <person name="Liu C."/>
            <person name="Yu Y."/>
            <person name="Liu S."/>
            <person name="Lin W."/>
            <person name="Guo K."/>
            <person name="Jin S."/>
            <person name="Xu P."/>
            <person name="Storey K.B."/>
            <person name="Huan P."/>
            <person name="Zhang T."/>
            <person name="Zhou Y."/>
            <person name="Zhang J."/>
            <person name="Lin C."/>
            <person name="Li X."/>
            <person name="Xing L."/>
            <person name="Huo D."/>
            <person name="Sun M."/>
            <person name="Wang L."/>
            <person name="Mercier A."/>
            <person name="Li F."/>
            <person name="Yang H."/>
            <person name="Xiang J."/>
        </authorList>
    </citation>
    <scope>NUCLEOTIDE SEQUENCE [LARGE SCALE GENOMIC DNA]</scope>
    <source>
        <strain evidence="3">Shaxun</strain>
        <tissue evidence="3">Muscle</tissue>
    </source>
</reference>
<evidence type="ECO:0000313" key="4">
    <source>
        <dbReference type="Proteomes" id="UP000230750"/>
    </source>
</evidence>
<dbReference type="EMBL" id="MRZV01001984">
    <property type="protein sequence ID" value="PIK35114.1"/>
    <property type="molecule type" value="Genomic_DNA"/>
</dbReference>
<evidence type="ECO:0000256" key="1">
    <source>
        <dbReference type="SAM" id="SignalP"/>
    </source>
</evidence>
<dbReference type="PANTHER" id="PTHR45570">
    <property type="entry name" value="CARBOXYLIC ESTER HYDROLASE"/>
    <property type="match status" value="1"/>
</dbReference>
<dbReference type="InterPro" id="IPR029058">
    <property type="entry name" value="AB_hydrolase_fold"/>
</dbReference>
<keyword evidence="4" id="KW-1185">Reference proteome</keyword>
<comment type="caution">
    <text evidence="3">The sequence shown here is derived from an EMBL/GenBank/DDBJ whole genome shotgun (WGS) entry which is preliminary data.</text>
</comment>
<dbReference type="Gene3D" id="3.40.50.1820">
    <property type="entry name" value="alpha/beta hydrolase"/>
    <property type="match status" value="1"/>
</dbReference>
<dbReference type="PANTHER" id="PTHR45570:SF1">
    <property type="entry name" value="CARBOXYLIC ESTER HYDROLASE"/>
    <property type="match status" value="1"/>
</dbReference>
<gene>
    <name evidence="3" type="ORF">BSL78_28066</name>
</gene>
<dbReference type="InterPro" id="IPR019819">
    <property type="entry name" value="Carboxylesterase_B_CS"/>
</dbReference>
<name>A0A2G8JH73_STIJA</name>
<accession>A0A2G8JH73</accession>
<dbReference type="STRING" id="307972.A0A2G8JH73"/>